<proteinExistence type="predicted"/>
<dbReference type="OrthoDB" id="2441647at2759"/>
<dbReference type="PANTHER" id="PTHR18937">
    <property type="entry name" value="STRUCTURAL MAINTENANCE OF CHROMOSOMES SMC FAMILY MEMBER"/>
    <property type="match status" value="1"/>
</dbReference>
<evidence type="ECO:0000256" key="2">
    <source>
        <dbReference type="SAM" id="MobiDB-lite"/>
    </source>
</evidence>
<keyword evidence="1" id="KW-0175">Coiled coil</keyword>
<feature type="coiled-coil region" evidence="1">
    <location>
        <begin position="60"/>
        <end position="139"/>
    </location>
</feature>
<dbReference type="Proteomes" id="UP000683925">
    <property type="component" value="Unassembled WGS sequence"/>
</dbReference>
<dbReference type="EMBL" id="CAJJDP010000004">
    <property type="protein sequence ID" value="CAD8133756.1"/>
    <property type="molecule type" value="Genomic_DNA"/>
</dbReference>
<feature type="region of interest" description="Disordered" evidence="2">
    <location>
        <begin position="387"/>
        <end position="426"/>
    </location>
</feature>
<evidence type="ECO:0000313" key="3">
    <source>
        <dbReference type="EMBL" id="CAD8133756.1"/>
    </source>
</evidence>
<gene>
    <name evidence="3" type="ORF">POCTA_138.1.T0050048</name>
</gene>
<reference evidence="3" key="1">
    <citation type="submission" date="2021-01" db="EMBL/GenBank/DDBJ databases">
        <authorList>
            <consortium name="Genoscope - CEA"/>
            <person name="William W."/>
        </authorList>
    </citation>
    <scope>NUCLEOTIDE SEQUENCE</scope>
</reference>
<organism evidence="3 4">
    <name type="scientific">Paramecium octaurelia</name>
    <dbReference type="NCBI Taxonomy" id="43137"/>
    <lineage>
        <taxon>Eukaryota</taxon>
        <taxon>Sar</taxon>
        <taxon>Alveolata</taxon>
        <taxon>Ciliophora</taxon>
        <taxon>Intramacronucleata</taxon>
        <taxon>Oligohymenophorea</taxon>
        <taxon>Peniculida</taxon>
        <taxon>Parameciidae</taxon>
        <taxon>Paramecium</taxon>
    </lineage>
</organism>
<evidence type="ECO:0000313" key="4">
    <source>
        <dbReference type="Proteomes" id="UP000683925"/>
    </source>
</evidence>
<name>A0A8S1S0L6_PAROT</name>
<dbReference type="OMA" id="DHDERFD"/>
<evidence type="ECO:0000256" key="1">
    <source>
        <dbReference type="SAM" id="Coils"/>
    </source>
</evidence>
<dbReference type="AlphaFoldDB" id="A0A8S1S0L6"/>
<comment type="caution">
    <text evidence="3">The sequence shown here is derived from an EMBL/GenBank/DDBJ whole genome shotgun (WGS) entry which is preliminary data.</text>
</comment>
<keyword evidence="4" id="KW-1185">Reference proteome</keyword>
<protein>
    <submittedName>
        <fullName evidence="3">Uncharacterized protein</fullName>
    </submittedName>
</protein>
<accession>A0A8S1S0L6</accession>
<feature type="compositionally biased region" description="Polar residues" evidence="2">
    <location>
        <begin position="408"/>
        <end position="422"/>
    </location>
</feature>
<feature type="coiled-coil region" evidence="1">
    <location>
        <begin position="827"/>
        <end position="883"/>
    </location>
</feature>
<sequence length="986" mass="116209">MSGYQRTYQSSYTSQRFASDSIQKELNVPGYETRVRYKNDLGKRQNQELDIACFLMAVEVERLVRENTQLKQEIQNFIDSGLDRVNYEMQIRDLMEKLKNQTFEVNSYSEERERLVIIIRELEDEIRRLEEQLKDYDPNWRKSQRDLELQLQLQNKLFGGKAPEEISKELEELRKKAKILDDLQKKIGAKGPDELLKELENLKKKAQQFDDINKKLNGKNFSDLEKELEKLRQKADKFDEISKQFSNPSDIQKELDQLKKKAAELDKMKAQLNNQNPDQLLKSLDENKKQLQSKDREIGDLKRLLSELQQNQGSYDDQIRLLQQKIDELEEKVVGLAQELSRYKMLLKAKEDDLNKLQLLFRDSETRLAQMNNELQRSKNDLQRAQGDLQKAQGDLQKAQGDLRKAQTDLSRSQQENQNLKQQSDDLRRQNQELVQENNNLQQDLENQTQNLGQLDEIKDQLNELQDEKNQLNDKVSDLQNNLKEKQRLFDQKQKELDDALKRVKDLEAKLLEMDHYIDTLEDDLQKFEKDNQQLNREAGQKQLADRELERLRGLLDQMKNQYDQQQKELGKLKNNLDQMKDLQDELAQAKSELDRANSVIAQQQDELAQKENEISQLVREVQNLEESNNQLQDQNNSLQQTLQEQQAVTNGNQEELTKLRRIAEDYKEKIRQLELKFNEYSNMEERLKQSDHRIAVLMTEIERLNSLVKQITSETEDWKQKHSRIELALLEYRQIEKTNRDAVNKNQQFINEIERLKKLLEAKHIELLQTIERRDLLESQQQTLMNQVQDALKKADTGDEILLQYLLIAAENDRLSGILQPMQEKFNQLTTQVKEMTVKYTELQNKTLGIDLDEYERLKKLIIEYENRIAMLSLEIQRLKAKTNILDKNGQSGNFGSNNNINIQYNSSMFQSNEDLSNKITDLLCLVAMMSAELDVLRSNNERQVQQQLVNQYRQNTEVTNVQTVQSVETTSGFSYQRISQNRKY</sequence>